<accession>A0A6C0IKA6</accession>
<feature type="domain" description="Proliferating cell nuclear antigen PCNA C-terminal" evidence="4">
    <location>
        <begin position="135"/>
        <end position="259"/>
    </location>
</feature>
<reference evidence="5" key="1">
    <citation type="journal article" date="2020" name="Nature">
        <title>Giant virus diversity and host interactions through global metagenomics.</title>
        <authorList>
            <person name="Schulz F."/>
            <person name="Roux S."/>
            <person name="Paez-Espino D."/>
            <person name="Jungbluth S."/>
            <person name="Walsh D.A."/>
            <person name="Denef V.J."/>
            <person name="McMahon K.D."/>
            <person name="Konstantinidis K.T."/>
            <person name="Eloe-Fadrosh E.A."/>
            <person name="Kyrpides N.C."/>
            <person name="Woyke T."/>
        </authorList>
    </citation>
    <scope>NUCLEOTIDE SEQUENCE</scope>
    <source>
        <strain evidence="5">GVMAG-M-3300023210-19</strain>
    </source>
</reference>
<feature type="domain" description="Proliferating cell nuclear antigen PCNA N-terminal" evidence="3">
    <location>
        <begin position="11"/>
        <end position="130"/>
    </location>
</feature>
<dbReference type="PANTHER" id="PTHR11352">
    <property type="entry name" value="PROLIFERATING CELL NUCLEAR ANTIGEN"/>
    <property type="match status" value="1"/>
</dbReference>
<evidence type="ECO:0000259" key="4">
    <source>
        <dbReference type="Pfam" id="PF02747"/>
    </source>
</evidence>
<keyword evidence="2" id="KW-0238">DNA-binding</keyword>
<dbReference type="AlphaFoldDB" id="A0A6C0IKA6"/>
<proteinExistence type="inferred from homology"/>
<organism evidence="5">
    <name type="scientific">viral metagenome</name>
    <dbReference type="NCBI Taxonomy" id="1070528"/>
    <lineage>
        <taxon>unclassified sequences</taxon>
        <taxon>metagenomes</taxon>
        <taxon>organismal metagenomes</taxon>
    </lineage>
</organism>
<evidence type="ECO:0000259" key="3">
    <source>
        <dbReference type="Pfam" id="PF00705"/>
    </source>
</evidence>
<dbReference type="EMBL" id="MN740199">
    <property type="protein sequence ID" value="QHT93080.1"/>
    <property type="molecule type" value="Genomic_DNA"/>
</dbReference>
<dbReference type="PANTHER" id="PTHR11352:SF0">
    <property type="entry name" value="PROLIFERATING CELL NUCLEAR ANTIGEN"/>
    <property type="match status" value="1"/>
</dbReference>
<dbReference type="GO" id="GO:0030337">
    <property type="term" value="F:DNA polymerase processivity factor activity"/>
    <property type="evidence" value="ECO:0007669"/>
    <property type="project" value="InterPro"/>
</dbReference>
<protein>
    <recommendedName>
        <fullName evidence="6">Proliferating cell nuclear antigen PCNA N-terminal domain-containing protein</fullName>
    </recommendedName>
</protein>
<dbReference type="InterPro" id="IPR022649">
    <property type="entry name" value="Pr_cel_nuc_antig_C"/>
</dbReference>
<dbReference type="Pfam" id="PF00705">
    <property type="entry name" value="PCNA_N"/>
    <property type="match status" value="1"/>
</dbReference>
<evidence type="ECO:0008006" key="6">
    <source>
        <dbReference type="Google" id="ProtNLM"/>
    </source>
</evidence>
<name>A0A6C0IKA6_9ZZZZ</name>
<dbReference type="CDD" id="cd00577">
    <property type="entry name" value="PCNA"/>
    <property type="match status" value="1"/>
</dbReference>
<sequence length="264" mass="30105">MSNKFAITKLHHADGFVSLFQHVKLFSEHINIIFDEDKMYIQCMDPSKVSVFEIFLPKEWFDSYELVDNASITIGISSNMLFKVLNTRDKKQDIHLSFDSEGERISIEFHCDDKNVYDKEFTLPLMDIESEIMSIPEMASTADISLPSANFASVVKDMKLFGDTLNLSCDQENLTMSANSDESGKMNVKITTDDLTSYEIEEDAELNISYSLNILSNVSLYSKLSEHIHFHAKEGFPLKIVYELDSDIEAAKMVFFIAPKIDDE</sequence>
<dbReference type="GO" id="GO:0003677">
    <property type="term" value="F:DNA binding"/>
    <property type="evidence" value="ECO:0007669"/>
    <property type="project" value="UniProtKB-KW"/>
</dbReference>
<dbReference type="InterPro" id="IPR022648">
    <property type="entry name" value="Pr_cel_nuc_antig_N"/>
</dbReference>
<dbReference type="Pfam" id="PF02747">
    <property type="entry name" value="PCNA_C"/>
    <property type="match status" value="1"/>
</dbReference>
<dbReference type="GO" id="GO:0006272">
    <property type="term" value="P:leading strand elongation"/>
    <property type="evidence" value="ECO:0007669"/>
    <property type="project" value="TreeGrafter"/>
</dbReference>
<dbReference type="NCBIfam" id="TIGR00590">
    <property type="entry name" value="pcna"/>
    <property type="match status" value="1"/>
</dbReference>
<dbReference type="GO" id="GO:0006275">
    <property type="term" value="P:regulation of DNA replication"/>
    <property type="evidence" value="ECO:0007669"/>
    <property type="project" value="InterPro"/>
</dbReference>
<dbReference type="Gene3D" id="3.70.10.10">
    <property type="match status" value="1"/>
</dbReference>
<comment type="similarity">
    <text evidence="1">Belongs to the PCNA family.</text>
</comment>
<evidence type="ECO:0000313" key="5">
    <source>
        <dbReference type="EMBL" id="QHT93080.1"/>
    </source>
</evidence>
<evidence type="ECO:0000256" key="1">
    <source>
        <dbReference type="ARBA" id="ARBA00010462"/>
    </source>
</evidence>
<evidence type="ECO:0000256" key="2">
    <source>
        <dbReference type="ARBA" id="ARBA00023125"/>
    </source>
</evidence>
<dbReference type="SUPFAM" id="SSF55979">
    <property type="entry name" value="DNA clamp"/>
    <property type="match status" value="2"/>
</dbReference>
<dbReference type="PRINTS" id="PR00339">
    <property type="entry name" value="PCNACYCLIN"/>
</dbReference>
<dbReference type="InterPro" id="IPR000730">
    <property type="entry name" value="Pr_cel_nuc_antig"/>
</dbReference>
<dbReference type="HAMAP" id="MF_00317">
    <property type="entry name" value="DNApol_clamp_arch"/>
    <property type="match status" value="1"/>
</dbReference>
<dbReference type="InterPro" id="IPR046938">
    <property type="entry name" value="DNA_clamp_sf"/>
</dbReference>